<dbReference type="InterPro" id="IPR009072">
    <property type="entry name" value="Histone-fold"/>
</dbReference>
<dbReference type="EMBL" id="LCWV01000004">
    <property type="protein sequence ID" value="PWI74015.1"/>
    <property type="molecule type" value="Genomic_DNA"/>
</dbReference>
<keyword evidence="4" id="KW-0539">Nucleus</keyword>
<evidence type="ECO:0000256" key="2">
    <source>
        <dbReference type="ARBA" id="ARBA00023015"/>
    </source>
</evidence>
<evidence type="ECO:0000256" key="3">
    <source>
        <dbReference type="ARBA" id="ARBA00023163"/>
    </source>
</evidence>
<feature type="compositionally biased region" description="Gly residues" evidence="7">
    <location>
        <begin position="259"/>
        <end position="275"/>
    </location>
</feature>
<evidence type="ECO:0000256" key="5">
    <source>
        <dbReference type="ARBA" id="ARBA00038392"/>
    </source>
</evidence>
<dbReference type="Proteomes" id="UP000245956">
    <property type="component" value="Unassembled WGS sequence"/>
</dbReference>
<dbReference type="GO" id="GO:0003743">
    <property type="term" value="F:translation initiation factor activity"/>
    <property type="evidence" value="ECO:0007669"/>
    <property type="project" value="UniProtKB-KW"/>
</dbReference>
<dbReference type="GO" id="GO:0046982">
    <property type="term" value="F:protein heterodimerization activity"/>
    <property type="evidence" value="ECO:0007669"/>
    <property type="project" value="InterPro"/>
</dbReference>
<keyword evidence="3" id="KW-0804">Transcription</keyword>
<proteinExistence type="inferred from homology"/>
<sequence length="312" mass="33817">MVASQPRASDAPRQGSFITWQASCGEARICRREAAAVGSSTSHCSWGHRRHFIFINSTTHVYPRPSSAAFARLDLASYFSSSTGLFSNCFEATPYQIRPSCDVRIVASNAQPPSFIAFAPVAPGRGLQLVTMEPRARAGKNVGKMNFSHIELAQLLYAHGDVKNPLPETIRVLDEILTDFMQSIAFEATRAAHYSGRQKIKYEDFEFAFRKNPAFLGKVQEVFEKQREIKKAREILRDNDDDIMKEAAEEEKRREKDGGGGGDKAGGGAGGGAGGRATAVTAAAAAAARAEEELGEADDDAEAEADALGKKR</sequence>
<name>A0A2U3EHK8_PURLI</name>
<protein>
    <recommendedName>
        <fullName evidence="6">Transcription initiation factor TFIID subunit 13</fullName>
    </recommendedName>
</protein>
<dbReference type="PANTHER" id="PTHR11380:SF5">
    <property type="entry name" value="TRANSCRIPTION INITIATION FACTOR TFIID SUBUNIT 13"/>
    <property type="match status" value="1"/>
</dbReference>
<evidence type="ECO:0000256" key="4">
    <source>
        <dbReference type="ARBA" id="ARBA00023242"/>
    </source>
</evidence>
<comment type="similarity">
    <text evidence="5">Belongs to the TAF13 family.</text>
</comment>
<organism evidence="8 9">
    <name type="scientific">Purpureocillium lilacinum</name>
    <name type="common">Paecilomyces lilacinus</name>
    <dbReference type="NCBI Taxonomy" id="33203"/>
    <lineage>
        <taxon>Eukaryota</taxon>
        <taxon>Fungi</taxon>
        <taxon>Dikarya</taxon>
        <taxon>Ascomycota</taxon>
        <taxon>Pezizomycotina</taxon>
        <taxon>Sordariomycetes</taxon>
        <taxon>Hypocreomycetidae</taxon>
        <taxon>Hypocreales</taxon>
        <taxon>Ophiocordycipitaceae</taxon>
        <taxon>Purpureocillium</taxon>
    </lineage>
</organism>
<feature type="region of interest" description="Disordered" evidence="7">
    <location>
        <begin position="248"/>
        <end position="312"/>
    </location>
</feature>
<gene>
    <name evidence="8" type="ORF">PCL_09291</name>
</gene>
<keyword evidence="8" id="KW-0648">Protein biosynthesis</keyword>
<dbReference type="Pfam" id="PF02269">
    <property type="entry name" value="TFIID-18kDa"/>
    <property type="match status" value="1"/>
</dbReference>
<dbReference type="GO" id="GO:0005669">
    <property type="term" value="C:transcription factor TFIID complex"/>
    <property type="evidence" value="ECO:0007669"/>
    <property type="project" value="TreeGrafter"/>
</dbReference>
<reference evidence="8 9" key="1">
    <citation type="journal article" date="2016" name="Front. Microbiol.">
        <title>Genome and transcriptome sequences reveal the specific parasitism of the nematophagous Purpureocillium lilacinum 36-1.</title>
        <authorList>
            <person name="Xie J."/>
            <person name="Li S."/>
            <person name="Mo C."/>
            <person name="Xiao X."/>
            <person name="Peng D."/>
            <person name="Wang G."/>
            <person name="Xiao Y."/>
        </authorList>
    </citation>
    <scope>NUCLEOTIDE SEQUENCE [LARGE SCALE GENOMIC DNA]</scope>
    <source>
        <strain evidence="8 9">36-1</strain>
    </source>
</reference>
<accession>A0A2U3EHK8</accession>
<dbReference type="CDD" id="cd07978">
    <property type="entry name" value="HFD_TAF13"/>
    <property type="match status" value="1"/>
</dbReference>
<evidence type="ECO:0000256" key="6">
    <source>
        <dbReference type="ARBA" id="ARBA00040136"/>
    </source>
</evidence>
<dbReference type="PANTHER" id="PTHR11380">
    <property type="entry name" value="TRANSCRIPTION INITIATION FACTOR TFIID/SUPT3-RELATED"/>
    <property type="match status" value="1"/>
</dbReference>
<comment type="subcellular location">
    <subcellularLocation>
        <location evidence="1">Nucleus</location>
    </subcellularLocation>
</comment>
<dbReference type="GO" id="GO:0051123">
    <property type="term" value="P:RNA polymerase II preinitiation complex assembly"/>
    <property type="evidence" value="ECO:0007669"/>
    <property type="project" value="TreeGrafter"/>
</dbReference>
<evidence type="ECO:0000256" key="7">
    <source>
        <dbReference type="SAM" id="MobiDB-lite"/>
    </source>
</evidence>
<feature type="compositionally biased region" description="Acidic residues" evidence="7">
    <location>
        <begin position="293"/>
        <end position="305"/>
    </location>
</feature>
<keyword evidence="2" id="KW-0805">Transcription regulation</keyword>
<comment type="caution">
    <text evidence="8">The sequence shown here is derived from an EMBL/GenBank/DDBJ whole genome shotgun (WGS) entry which is preliminary data.</text>
</comment>
<dbReference type="AlphaFoldDB" id="A0A2U3EHK8"/>
<feature type="compositionally biased region" description="Basic and acidic residues" evidence="7">
    <location>
        <begin position="248"/>
        <end position="258"/>
    </location>
</feature>
<evidence type="ECO:0000313" key="9">
    <source>
        <dbReference type="Proteomes" id="UP000245956"/>
    </source>
</evidence>
<dbReference type="InterPro" id="IPR003195">
    <property type="entry name" value="TFIID_TAF13"/>
</dbReference>
<dbReference type="Gene3D" id="1.10.20.10">
    <property type="entry name" value="Histone, subunit A"/>
    <property type="match status" value="1"/>
</dbReference>
<feature type="compositionally biased region" description="Low complexity" evidence="7">
    <location>
        <begin position="276"/>
        <end position="288"/>
    </location>
</feature>
<evidence type="ECO:0000256" key="1">
    <source>
        <dbReference type="ARBA" id="ARBA00004123"/>
    </source>
</evidence>
<evidence type="ECO:0000313" key="8">
    <source>
        <dbReference type="EMBL" id="PWI74015.1"/>
    </source>
</evidence>
<keyword evidence="8" id="KW-0396">Initiation factor</keyword>
<dbReference type="SUPFAM" id="SSF47113">
    <property type="entry name" value="Histone-fold"/>
    <property type="match status" value="2"/>
</dbReference>